<keyword evidence="9" id="KW-1185">Reference proteome</keyword>
<gene>
    <name evidence="8" type="ORF">QQA45_00285</name>
</gene>
<protein>
    <submittedName>
        <fullName evidence="8">Chromate transporter</fullName>
    </submittedName>
</protein>
<keyword evidence="6 7" id="KW-0472">Membrane</keyword>
<dbReference type="Pfam" id="PF02417">
    <property type="entry name" value="Chromate_transp"/>
    <property type="match status" value="1"/>
</dbReference>
<evidence type="ECO:0000256" key="5">
    <source>
        <dbReference type="ARBA" id="ARBA00022989"/>
    </source>
</evidence>
<feature type="transmembrane region" description="Helical" evidence="7">
    <location>
        <begin position="108"/>
        <end position="126"/>
    </location>
</feature>
<dbReference type="EMBL" id="JASSPP010000001">
    <property type="protein sequence ID" value="MDK9579971.1"/>
    <property type="molecule type" value="Genomic_DNA"/>
</dbReference>
<evidence type="ECO:0000313" key="9">
    <source>
        <dbReference type="Proteomes" id="UP001225134"/>
    </source>
</evidence>
<comment type="subcellular location">
    <subcellularLocation>
        <location evidence="1">Cell membrane</location>
        <topology evidence="1">Multi-pass membrane protein</topology>
    </subcellularLocation>
</comment>
<evidence type="ECO:0000256" key="4">
    <source>
        <dbReference type="ARBA" id="ARBA00022692"/>
    </source>
</evidence>
<dbReference type="InterPro" id="IPR052518">
    <property type="entry name" value="CHR_Transporter"/>
</dbReference>
<evidence type="ECO:0000313" key="8">
    <source>
        <dbReference type="EMBL" id="MDK9579971.1"/>
    </source>
</evidence>
<evidence type="ECO:0000256" key="7">
    <source>
        <dbReference type="SAM" id="Phobius"/>
    </source>
</evidence>
<comment type="caution">
    <text evidence="8">The sequence shown here is derived from an EMBL/GenBank/DDBJ whole genome shotgun (WGS) entry which is preliminary data.</text>
</comment>
<evidence type="ECO:0000256" key="3">
    <source>
        <dbReference type="ARBA" id="ARBA00022475"/>
    </source>
</evidence>
<sequence length="177" mass="19146">MLIYLQLYFVFFEIGLFAFGGGYAALPLIQEFIVDKYAWINAKTMLDIVSISQMTPGPIAINSATFVGLTIAKLPGAIIATLGVVTPQIIILTIFLKLIGTDNKYIKYMLNGISITIVALIAVTSIDLVKSVVMANVNYISIGVFILGLILYYKGVDLIKLIIVSGIIGFLGVLIHA</sequence>
<keyword evidence="4 7" id="KW-0812">Transmembrane</keyword>
<comment type="similarity">
    <text evidence="2">Belongs to the chromate ion transporter (CHR) (TC 2.A.51) family.</text>
</comment>
<organism evidence="8 9">
    <name type="scientific">Sneathia sanguinegens</name>
    <dbReference type="NCBI Taxonomy" id="40543"/>
    <lineage>
        <taxon>Bacteria</taxon>
        <taxon>Fusobacteriati</taxon>
        <taxon>Fusobacteriota</taxon>
        <taxon>Fusobacteriia</taxon>
        <taxon>Fusobacteriales</taxon>
        <taxon>Leptotrichiaceae</taxon>
        <taxon>Sneathia</taxon>
    </lineage>
</organism>
<dbReference type="Proteomes" id="UP001225134">
    <property type="component" value="Unassembled WGS sequence"/>
</dbReference>
<dbReference type="InterPro" id="IPR003370">
    <property type="entry name" value="Chromate_transpt"/>
</dbReference>
<accession>A0ABT7HJW4</accession>
<evidence type="ECO:0000256" key="2">
    <source>
        <dbReference type="ARBA" id="ARBA00005262"/>
    </source>
</evidence>
<evidence type="ECO:0000256" key="1">
    <source>
        <dbReference type="ARBA" id="ARBA00004651"/>
    </source>
</evidence>
<dbReference type="RefSeq" id="WP_277284264.1">
    <property type="nucleotide sequence ID" value="NZ_CAMPUK010000001.1"/>
</dbReference>
<dbReference type="PANTHER" id="PTHR43663">
    <property type="entry name" value="CHROMATE TRANSPORT PROTEIN-RELATED"/>
    <property type="match status" value="1"/>
</dbReference>
<dbReference type="PANTHER" id="PTHR43663:SF1">
    <property type="entry name" value="CHROMATE TRANSPORTER"/>
    <property type="match status" value="1"/>
</dbReference>
<evidence type="ECO:0000256" key="6">
    <source>
        <dbReference type="ARBA" id="ARBA00023136"/>
    </source>
</evidence>
<reference evidence="8 9" key="1">
    <citation type="submission" date="2023-06" db="EMBL/GenBank/DDBJ databases">
        <title>Antibody response to the Sneathia vaginalis cytopathogenic toxin A during pregnancy.</title>
        <authorList>
            <person name="Mccoy Z.T."/>
            <person name="Serrano M.G."/>
            <person name="Spaine K."/>
            <person name="Edwards D.J."/>
            <person name="Buck G.A."/>
            <person name="Jefferson K."/>
        </authorList>
    </citation>
    <scope>NUCLEOTIDE SEQUENCE [LARGE SCALE GENOMIC DNA]</scope>
    <source>
        <strain evidence="8 9">CCUG 42621</strain>
    </source>
</reference>
<feature type="transmembrane region" description="Helical" evidence="7">
    <location>
        <begin position="132"/>
        <end position="151"/>
    </location>
</feature>
<name>A0ABT7HJW4_9FUSO</name>
<feature type="transmembrane region" description="Helical" evidence="7">
    <location>
        <begin position="76"/>
        <end position="96"/>
    </location>
</feature>
<feature type="transmembrane region" description="Helical" evidence="7">
    <location>
        <begin position="7"/>
        <end position="29"/>
    </location>
</feature>
<proteinExistence type="inferred from homology"/>
<feature type="transmembrane region" description="Helical" evidence="7">
    <location>
        <begin position="158"/>
        <end position="176"/>
    </location>
</feature>
<keyword evidence="5 7" id="KW-1133">Transmembrane helix</keyword>
<keyword evidence="3" id="KW-1003">Cell membrane</keyword>